<proteinExistence type="predicted"/>
<protein>
    <recommendedName>
        <fullName evidence="3">Lipoprotein</fullName>
    </recommendedName>
</protein>
<sequence length="130" mass="15282">MRKIYIPLLGAALFAACHESMEKRAQREAKEYTAKYCPTPAVNYTRTDSVVFYPETKTYHYYCSFVDKMDDADIINKNRQLIDDMLLKSIIESTELKPFKEAGFTFAYTCHSDKNPQKVLFETKYTKKRY</sequence>
<organism evidence="1 2">
    <name type="scientific">Hoylesella loescheii DSM 19665 = JCM 12249 = ATCC 15930</name>
    <dbReference type="NCBI Taxonomy" id="1122985"/>
    <lineage>
        <taxon>Bacteria</taxon>
        <taxon>Pseudomonadati</taxon>
        <taxon>Bacteroidota</taxon>
        <taxon>Bacteroidia</taxon>
        <taxon>Bacteroidales</taxon>
        <taxon>Prevotellaceae</taxon>
        <taxon>Hoylesella</taxon>
    </lineage>
</organism>
<evidence type="ECO:0008006" key="3">
    <source>
        <dbReference type="Google" id="ProtNLM"/>
    </source>
</evidence>
<dbReference type="eggNOG" id="ENOG50338V0">
    <property type="taxonomic scope" value="Bacteria"/>
</dbReference>
<evidence type="ECO:0000313" key="2">
    <source>
        <dbReference type="Proteomes" id="UP000027442"/>
    </source>
</evidence>
<dbReference type="PROSITE" id="PS51257">
    <property type="entry name" value="PROKAR_LIPOPROTEIN"/>
    <property type="match status" value="1"/>
</dbReference>
<dbReference type="HOGENOM" id="CLU_128185_0_0_10"/>
<name>A0A069QNW2_HOYLO</name>
<accession>A0A069QNW2</accession>
<dbReference type="Proteomes" id="UP000027442">
    <property type="component" value="Unassembled WGS sequence"/>
</dbReference>
<gene>
    <name evidence="1" type="ORF">HMPREF1991_00281</name>
</gene>
<dbReference type="AlphaFoldDB" id="A0A069QNW2"/>
<dbReference type="PATRIC" id="fig|1122985.7.peg.294"/>
<comment type="caution">
    <text evidence="1">The sequence shown here is derived from an EMBL/GenBank/DDBJ whole genome shotgun (WGS) entry which is preliminary data.</text>
</comment>
<dbReference type="RefSeq" id="WP_025789811.1">
    <property type="nucleotide sequence ID" value="NZ_KB899210.1"/>
</dbReference>
<reference evidence="1 2" key="1">
    <citation type="submission" date="2013-08" db="EMBL/GenBank/DDBJ databases">
        <authorList>
            <person name="Weinstock G."/>
            <person name="Sodergren E."/>
            <person name="Wylie T."/>
            <person name="Fulton L."/>
            <person name="Fulton R."/>
            <person name="Fronick C."/>
            <person name="O'Laughlin M."/>
            <person name="Godfrey J."/>
            <person name="Miner T."/>
            <person name="Herter B."/>
            <person name="Appelbaum E."/>
            <person name="Cordes M."/>
            <person name="Lek S."/>
            <person name="Wollam A."/>
            <person name="Pepin K.H."/>
            <person name="Palsikar V.B."/>
            <person name="Mitreva M."/>
            <person name="Wilson R.K."/>
        </authorList>
    </citation>
    <scope>NUCLEOTIDE SEQUENCE [LARGE SCALE GENOMIC DNA]</scope>
    <source>
        <strain evidence="1 2">ATCC 15930</strain>
    </source>
</reference>
<keyword evidence="2" id="KW-1185">Reference proteome</keyword>
<evidence type="ECO:0000313" key="1">
    <source>
        <dbReference type="EMBL" id="KDR53674.1"/>
    </source>
</evidence>
<dbReference type="EMBL" id="JNGW01000013">
    <property type="protein sequence ID" value="KDR53674.1"/>
    <property type="molecule type" value="Genomic_DNA"/>
</dbReference>